<dbReference type="HOGENOM" id="CLU_276675_0_0_0"/>
<dbReference type="KEGG" id="nde:NIDE0214"/>
<dbReference type="InterPro" id="IPR043709">
    <property type="entry name" value="DUF5649"/>
</dbReference>
<gene>
    <name evidence="2" type="ORF">NIDE0214</name>
</gene>
<evidence type="ECO:0000313" key="2">
    <source>
        <dbReference type="EMBL" id="CBK39997.1"/>
    </source>
</evidence>
<dbReference type="Proteomes" id="UP000001660">
    <property type="component" value="Chromosome"/>
</dbReference>
<evidence type="ECO:0000256" key="1">
    <source>
        <dbReference type="SAM" id="MobiDB-lite"/>
    </source>
</evidence>
<name>D8P9T8_9BACT</name>
<proteinExistence type="predicted"/>
<evidence type="ECO:0000313" key="3">
    <source>
        <dbReference type="Proteomes" id="UP000001660"/>
    </source>
</evidence>
<dbReference type="EMBL" id="FP929003">
    <property type="protein sequence ID" value="CBK39997.1"/>
    <property type="molecule type" value="Genomic_DNA"/>
</dbReference>
<keyword evidence="3" id="KW-1185">Reference proteome</keyword>
<dbReference type="OrthoDB" id="218680at2"/>
<feature type="region of interest" description="Disordered" evidence="1">
    <location>
        <begin position="145"/>
        <end position="172"/>
    </location>
</feature>
<accession>D8P9T8</accession>
<feature type="compositionally biased region" description="Low complexity" evidence="1">
    <location>
        <begin position="153"/>
        <end position="166"/>
    </location>
</feature>
<dbReference type="Pfam" id="PF18886">
    <property type="entry name" value="DUF5649"/>
    <property type="match status" value="4"/>
</dbReference>
<dbReference type="STRING" id="330214.NIDE0214"/>
<sequence>MTTSTGAATGTGPGGGAGSITLTGTAVTAGPLTTTGGSNGSGGAVALTSTAGATTLTTVTTSGGTALAGTAGRPAGSLTLASADTLTATTLTASGSNGNGADQPGGAGGALSITSTGGNVRVGTISAIGGHALAGNADGGNGGSVSLDAGGATPTITHQTMTTTGGNRIGGGTAGTGGDISVADASLLSAATTIAAGGGSAGAGTGGHVTFGNTVDSSGANRTLTVNTNGITTFTGAVGETFALTSLATDAPGSVRVGGNVTTTGVQTYNDPLTLLAHSTMTGTTPTFGSTLTGGGFDLTLNFSGTTGINGAAFTGINQFVSGNGGTTSLTGAFTTTGAQTFGDAVTLAGGTTLTSSGNHDITFHSTVNGARTLAVNTTGTTTFGGSVGTTTALTSLTTDSGGTTALNGGAVTTSGNQTYNDAVTMNQFTTVTSTGGAITFAEHATNILAGAGLTVDAPTLSLTSGKTVATTGNGPIRFLTNSFHPNGANIDAGTGTFTLSPTTLTNTIEFGDVNTARGTTVYYGSLFGSLTAGSFTIGRPTHSGNIFVTGVAAAPSSIQIVNGGTGSVTFENAPYAGGNQSLGVTGGTGGITIGQSLTLGTGTLRLTTTGAISQTAGTLIAETAGVSAASGITLAQPLNDVATLAAQTAAGDLTFTNNNGFTIGTVTATADGFHPALTGVSAGGAITLQGGGAVAQTHRIHGSSLRLLGSGPFTLTDHTNEVTAFSANTTDHVQYTDASDVILGGSNIPGHFDLTTNGAITQGGALTVTGRTTLAAGSGDITLTQAGNNFSRVDVTSANHVALRDSDALVLGASTVNGTLNVTTNGALTQSGASTVRGAATLATGSYDITLIEAGNDFTSISITGGNHVSLRDTNALRLATSTTSGNLDADAGSVTIGGALTSSGGNLTLTGTNSVTQLAHLSVTGAHTVTVTAPSGPLAMAPTATTSSDTGAIAYAAGADITLGSLRTGAGVTVISSGGSVLSAAGSGMNITAGANSSLQALNGVVGTQVAPITVHVSAGTLGIHATAARFGISAFLNGTVFPGQALTMLNVPPGLVCFNACRFGTIPSFNVASAIPWYMRHASNPLWYSVLSTYLPEDVVEGTRMDVFMDEDHVAREIPPCTPTGACAPEATVLTPPSGTEDASAY</sequence>
<protein>
    <submittedName>
        <fullName evidence="2">Putative large exoprotein involved in heme utilization or adhesion</fullName>
    </submittedName>
</protein>
<dbReference type="eggNOG" id="COG3210">
    <property type="taxonomic scope" value="Bacteria"/>
</dbReference>
<dbReference type="AlphaFoldDB" id="D8P9T8"/>
<organism evidence="2 3">
    <name type="scientific">Nitrospira defluvii</name>
    <dbReference type="NCBI Taxonomy" id="330214"/>
    <lineage>
        <taxon>Bacteria</taxon>
        <taxon>Pseudomonadati</taxon>
        <taxon>Nitrospirota</taxon>
        <taxon>Nitrospiria</taxon>
        <taxon>Nitrospirales</taxon>
        <taxon>Nitrospiraceae</taxon>
        <taxon>Nitrospira</taxon>
    </lineage>
</organism>
<reference evidence="2 3" key="1">
    <citation type="journal article" date="2010" name="Proc. Natl. Acad. Sci. U.S.A.">
        <title>A Nitrospira metagenome illuminates the physiology and evolution of globally important nitrite-oxidizing bacteria.</title>
        <authorList>
            <person name="Lucker S."/>
            <person name="Wagner M."/>
            <person name="Maixner F."/>
            <person name="Pelletier E."/>
            <person name="Koch H."/>
            <person name="Vacherie B."/>
            <person name="Rattei T."/>
            <person name="Sinninghe Damste J."/>
            <person name="Spieck E."/>
            <person name="Le Paslier D."/>
            <person name="Daims H."/>
        </authorList>
    </citation>
    <scope>NUCLEOTIDE SEQUENCE [LARGE SCALE GENOMIC DNA]</scope>
</reference>